<keyword evidence="2" id="KW-1185">Reference proteome</keyword>
<dbReference type="AlphaFoldDB" id="A0AAD7ETY7"/>
<feature type="non-terminal residue" evidence="1">
    <location>
        <position position="1"/>
    </location>
</feature>
<comment type="caution">
    <text evidence="1">The sequence shown here is derived from an EMBL/GenBank/DDBJ whole genome shotgun (WGS) entry which is preliminary data.</text>
</comment>
<proteinExistence type="predicted"/>
<name>A0AAD7ETY7_9AGAR</name>
<sequence length="108" mass="11951">IGNLPPKESCLLYMACIDPHLVSGADIIVDVDDSALAQLKKTDQTSHWSRRLLGLGKYSMHALLLTELGLIPLRFQRLILAVCYLCYLVSLPSGHYAHIALHDSHTLS</sequence>
<accession>A0AAD7ETY7</accession>
<protein>
    <submittedName>
        <fullName evidence="1">Uncharacterized protein</fullName>
    </submittedName>
</protein>
<dbReference type="EMBL" id="JARIHO010000013">
    <property type="protein sequence ID" value="KAJ7351185.1"/>
    <property type="molecule type" value="Genomic_DNA"/>
</dbReference>
<reference evidence="1" key="1">
    <citation type="submission" date="2023-03" db="EMBL/GenBank/DDBJ databases">
        <title>Massive genome expansion in bonnet fungi (Mycena s.s.) driven by repeated elements and novel gene families across ecological guilds.</title>
        <authorList>
            <consortium name="Lawrence Berkeley National Laboratory"/>
            <person name="Harder C.B."/>
            <person name="Miyauchi S."/>
            <person name="Viragh M."/>
            <person name="Kuo A."/>
            <person name="Thoen E."/>
            <person name="Andreopoulos B."/>
            <person name="Lu D."/>
            <person name="Skrede I."/>
            <person name="Drula E."/>
            <person name="Henrissat B."/>
            <person name="Morin E."/>
            <person name="Kohler A."/>
            <person name="Barry K."/>
            <person name="LaButti K."/>
            <person name="Morin E."/>
            <person name="Salamov A."/>
            <person name="Lipzen A."/>
            <person name="Mereny Z."/>
            <person name="Hegedus B."/>
            <person name="Baldrian P."/>
            <person name="Stursova M."/>
            <person name="Weitz H."/>
            <person name="Taylor A."/>
            <person name="Grigoriev I.V."/>
            <person name="Nagy L.G."/>
            <person name="Martin F."/>
            <person name="Kauserud H."/>
        </authorList>
    </citation>
    <scope>NUCLEOTIDE SEQUENCE</scope>
    <source>
        <strain evidence="1">CBHHK002</strain>
    </source>
</reference>
<gene>
    <name evidence="1" type="ORF">DFH08DRAFT_624335</name>
</gene>
<dbReference type="Proteomes" id="UP001218218">
    <property type="component" value="Unassembled WGS sequence"/>
</dbReference>
<evidence type="ECO:0000313" key="1">
    <source>
        <dbReference type="EMBL" id="KAJ7351185.1"/>
    </source>
</evidence>
<feature type="non-terminal residue" evidence="1">
    <location>
        <position position="108"/>
    </location>
</feature>
<organism evidence="1 2">
    <name type="scientific">Mycena albidolilacea</name>
    <dbReference type="NCBI Taxonomy" id="1033008"/>
    <lineage>
        <taxon>Eukaryota</taxon>
        <taxon>Fungi</taxon>
        <taxon>Dikarya</taxon>
        <taxon>Basidiomycota</taxon>
        <taxon>Agaricomycotina</taxon>
        <taxon>Agaricomycetes</taxon>
        <taxon>Agaricomycetidae</taxon>
        <taxon>Agaricales</taxon>
        <taxon>Marasmiineae</taxon>
        <taxon>Mycenaceae</taxon>
        <taxon>Mycena</taxon>
    </lineage>
</organism>
<evidence type="ECO:0000313" key="2">
    <source>
        <dbReference type="Proteomes" id="UP001218218"/>
    </source>
</evidence>